<reference evidence="1" key="1">
    <citation type="submission" date="2014-11" db="EMBL/GenBank/DDBJ databases">
        <authorList>
            <person name="Amaro Gonzalez C."/>
        </authorList>
    </citation>
    <scope>NUCLEOTIDE SEQUENCE</scope>
</reference>
<reference evidence="1" key="2">
    <citation type="journal article" date="2015" name="Fish Shellfish Immunol.">
        <title>Early steps in the European eel (Anguilla anguilla)-Vibrio vulnificus interaction in the gills: Role of the RtxA13 toxin.</title>
        <authorList>
            <person name="Callol A."/>
            <person name="Pajuelo D."/>
            <person name="Ebbesson L."/>
            <person name="Teles M."/>
            <person name="MacKenzie S."/>
            <person name="Amaro C."/>
        </authorList>
    </citation>
    <scope>NUCLEOTIDE SEQUENCE</scope>
</reference>
<evidence type="ECO:0000313" key="1">
    <source>
        <dbReference type="EMBL" id="JAH76593.1"/>
    </source>
</evidence>
<organism evidence="1">
    <name type="scientific">Anguilla anguilla</name>
    <name type="common">European freshwater eel</name>
    <name type="synonym">Muraena anguilla</name>
    <dbReference type="NCBI Taxonomy" id="7936"/>
    <lineage>
        <taxon>Eukaryota</taxon>
        <taxon>Metazoa</taxon>
        <taxon>Chordata</taxon>
        <taxon>Craniata</taxon>
        <taxon>Vertebrata</taxon>
        <taxon>Euteleostomi</taxon>
        <taxon>Actinopterygii</taxon>
        <taxon>Neopterygii</taxon>
        <taxon>Teleostei</taxon>
        <taxon>Anguilliformes</taxon>
        <taxon>Anguillidae</taxon>
        <taxon>Anguilla</taxon>
    </lineage>
</organism>
<proteinExistence type="predicted"/>
<protein>
    <submittedName>
        <fullName evidence="1">Uncharacterized protein</fullName>
    </submittedName>
</protein>
<sequence>MFYLIIGNGRDKMKS</sequence>
<name>A0A0E9VH95_ANGAN</name>
<accession>A0A0E9VH95</accession>
<dbReference type="EMBL" id="GBXM01031984">
    <property type="protein sequence ID" value="JAH76593.1"/>
    <property type="molecule type" value="Transcribed_RNA"/>
</dbReference>